<dbReference type="InterPro" id="IPR000835">
    <property type="entry name" value="HTH_MarR-typ"/>
</dbReference>
<dbReference type="PROSITE" id="PS01117">
    <property type="entry name" value="HTH_MARR_1"/>
    <property type="match status" value="1"/>
</dbReference>
<dbReference type="RefSeq" id="WP_059270954.1">
    <property type="nucleotide sequence ID" value="NZ_CADILE010000004.1"/>
</dbReference>
<dbReference type="InterPro" id="IPR036388">
    <property type="entry name" value="WH-like_DNA-bd_sf"/>
</dbReference>
<dbReference type="InterPro" id="IPR036390">
    <property type="entry name" value="WH_DNA-bd_sf"/>
</dbReference>
<keyword evidence="1" id="KW-0805">Transcription regulation</keyword>
<dbReference type="GO" id="GO:0003677">
    <property type="term" value="F:DNA binding"/>
    <property type="evidence" value="ECO:0007669"/>
    <property type="project" value="UniProtKB-KW"/>
</dbReference>
<sequence>MPPAIPIISSMLEPKHHALLDEAARRGLQSADGMRLCLQVLALAGAIDRDCAARLAPRQLSEGKFVLLFLLHGQAGGLSPHELAARAGVTRATVTGLLDGLERDGFVSRQPGQDDRRRIAVVLTPKGRTAAARLFKEHTQWIGSLFDPLSPTERRQLGELLAKVWRGTDSGRAALAKDAP</sequence>
<reference evidence="4 5" key="1">
    <citation type="submission" date="2020-04" db="EMBL/GenBank/DDBJ databases">
        <authorList>
            <person name="De Canck E."/>
        </authorList>
    </citation>
    <scope>NUCLEOTIDE SEQUENCE [LARGE SCALE GENOMIC DNA]</scope>
    <source>
        <strain evidence="4 5">LMG 3328</strain>
    </source>
</reference>
<dbReference type="AlphaFoldDB" id="A0A2M9GSA5"/>
<dbReference type="Gene3D" id="1.10.10.10">
    <property type="entry name" value="Winged helix-like DNA-binding domain superfamily/Winged helix DNA-binding domain"/>
    <property type="match status" value="1"/>
</dbReference>
<dbReference type="SMART" id="SM00347">
    <property type="entry name" value="HTH_MARR"/>
    <property type="match status" value="1"/>
</dbReference>
<dbReference type="Pfam" id="PF01047">
    <property type="entry name" value="MarR"/>
    <property type="match status" value="1"/>
</dbReference>
<dbReference type="PRINTS" id="PR00598">
    <property type="entry name" value="HTHMARR"/>
</dbReference>
<evidence type="ECO:0000256" key="1">
    <source>
        <dbReference type="ARBA" id="ARBA00023015"/>
    </source>
</evidence>
<dbReference type="InterPro" id="IPR039422">
    <property type="entry name" value="MarR/SlyA-like"/>
</dbReference>
<dbReference type="PROSITE" id="PS50995">
    <property type="entry name" value="HTH_MARR_2"/>
    <property type="match status" value="1"/>
</dbReference>
<dbReference type="SUPFAM" id="SSF46785">
    <property type="entry name" value="Winged helix' DNA-binding domain"/>
    <property type="match status" value="1"/>
</dbReference>
<dbReference type="InterPro" id="IPR023187">
    <property type="entry name" value="Tscrpt_reg_MarR-type_CS"/>
</dbReference>
<evidence type="ECO:0000313" key="4">
    <source>
        <dbReference type="EMBL" id="CAB3852910.1"/>
    </source>
</evidence>
<dbReference type="EMBL" id="CADILE010000004">
    <property type="protein sequence ID" value="CAB3852910.1"/>
    <property type="molecule type" value="Genomic_DNA"/>
</dbReference>
<dbReference type="GO" id="GO:0003700">
    <property type="term" value="F:DNA-binding transcription factor activity"/>
    <property type="evidence" value="ECO:0007669"/>
    <property type="project" value="InterPro"/>
</dbReference>
<dbReference type="GO" id="GO:0006950">
    <property type="term" value="P:response to stress"/>
    <property type="evidence" value="ECO:0007669"/>
    <property type="project" value="TreeGrafter"/>
</dbReference>
<dbReference type="Proteomes" id="UP000494122">
    <property type="component" value="Unassembled WGS sequence"/>
</dbReference>
<dbReference type="PANTHER" id="PTHR33164">
    <property type="entry name" value="TRANSCRIPTIONAL REGULATOR, MARR FAMILY"/>
    <property type="match status" value="1"/>
</dbReference>
<keyword evidence="3" id="KW-0804">Transcription</keyword>
<name>A0A2M9GSA5_9BURK</name>
<organism evidence="4 5">
    <name type="scientific">Achromobacter ruhlandii</name>
    <dbReference type="NCBI Taxonomy" id="72557"/>
    <lineage>
        <taxon>Bacteria</taxon>
        <taxon>Pseudomonadati</taxon>
        <taxon>Pseudomonadota</taxon>
        <taxon>Betaproteobacteria</taxon>
        <taxon>Burkholderiales</taxon>
        <taxon>Alcaligenaceae</taxon>
        <taxon>Achromobacter</taxon>
    </lineage>
</organism>
<proteinExistence type="predicted"/>
<evidence type="ECO:0000256" key="3">
    <source>
        <dbReference type="ARBA" id="ARBA00023163"/>
    </source>
</evidence>
<protein>
    <submittedName>
        <fullName evidence="4">Uncharacterized protein</fullName>
    </submittedName>
</protein>
<gene>
    <name evidence="4" type="ORF">LMG3328_01877</name>
</gene>
<dbReference type="PANTHER" id="PTHR33164:SF43">
    <property type="entry name" value="HTH-TYPE TRANSCRIPTIONAL REPRESSOR YETL"/>
    <property type="match status" value="1"/>
</dbReference>
<keyword evidence="2" id="KW-0238">DNA-binding</keyword>
<accession>A0A2M9GSA5</accession>
<evidence type="ECO:0000313" key="5">
    <source>
        <dbReference type="Proteomes" id="UP000494122"/>
    </source>
</evidence>
<evidence type="ECO:0000256" key="2">
    <source>
        <dbReference type="ARBA" id="ARBA00023125"/>
    </source>
</evidence>